<dbReference type="KEGG" id="vg:13405921"/>
<dbReference type="Proteomes" id="UP000002825">
    <property type="component" value="Segment"/>
</dbReference>
<accession>I6R0X6</accession>
<protein>
    <submittedName>
        <fullName evidence="1">Uncharacterized protein</fullName>
    </submittedName>
</protein>
<dbReference type="RefSeq" id="YP_006560886.1">
    <property type="nucleotide sequence ID" value="NC_018280.1"/>
</dbReference>
<dbReference type="Pfam" id="PF23780">
    <property type="entry name" value="S-AdoMet_lyase"/>
    <property type="match status" value="1"/>
</dbReference>
<evidence type="ECO:0000313" key="2">
    <source>
        <dbReference type="Proteomes" id="UP000002825"/>
    </source>
</evidence>
<proteinExistence type="predicted"/>
<evidence type="ECO:0000313" key="1">
    <source>
        <dbReference type="EMBL" id="AFM54606.1"/>
    </source>
</evidence>
<dbReference type="GeneID" id="13405921"/>
<organism evidence="1 2">
    <name type="scientific">Celeribacter phage P12053L</name>
    <dbReference type="NCBI Taxonomy" id="1197951"/>
    <lineage>
        <taxon>Viruses</taxon>
        <taxon>Duplodnaviria</taxon>
        <taxon>Heunggongvirae</taxon>
        <taxon>Uroviricota</taxon>
        <taxon>Caudoviricetes</taxon>
        <taxon>Zobellviridae</taxon>
        <taxon>Cobavirinae</taxon>
        <taxon>Siovirus</taxon>
        <taxon>Siovirus coreense</taxon>
    </lineage>
</organism>
<reference evidence="1 2" key="1">
    <citation type="journal article" date="2012" name="J. Virol.">
        <title>Complete Genome Sequence of Celeribacter Bacteriophage P12053L.</title>
        <authorList>
            <person name="Kang I."/>
            <person name="Jang H."/>
            <person name="Oh H.M."/>
            <person name="Cho J.C."/>
        </authorList>
    </citation>
    <scope>NUCLEOTIDE SEQUENCE [LARGE SCALE GENOMIC DNA]</scope>
</reference>
<gene>
    <name evidence="1" type="ORF">P12053L_01</name>
</gene>
<keyword evidence="2" id="KW-1185">Reference proteome</keyword>
<dbReference type="InterPro" id="IPR057548">
    <property type="entry name" value="S-AdoMet_lyase-like"/>
</dbReference>
<name>I6R0X6_9CAUD</name>
<dbReference type="EMBL" id="JQ809650">
    <property type="protein sequence ID" value="AFM54606.1"/>
    <property type="molecule type" value="Genomic_DNA"/>
</dbReference>
<sequence>MAQYVIFAIDNDNDLHTVAKFMRHVDTQQALDRMKGTLKHCIGSYNGELETSYIMTFEDFEQHVKKSGYIDNQESILMFEKGHRGVTYGTLVYSGSAKDVPLGVMHAVSKDEAMLCDAWTYRPELDTYYVCS</sequence>